<keyword evidence="2" id="KW-1185">Reference proteome</keyword>
<dbReference type="GeneID" id="19278617"/>
<evidence type="ECO:0000313" key="2">
    <source>
        <dbReference type="Proteomes" id="UP000030651"/>
    </source>
</evidence>
<dbReference type="KEGG" id="pfy:PFICI_13604"/>
<protein>
    <submittedName>
        <fullName evidence="1">Uncharacterized protein</fullName>
    </submittedName>
</protein>
<sequence>MSFVVHRTRAQHYFRQRAPIVHSSIGFVQTLGLEENFGTEPNNELDEYRRFFEGVSATVETAWNDYYIEFFMGHRAAAFPRWHRIETRLRDLQEHEHLADYLAPIGEVPNLYKSHVGWDQLDHVCAFILRLQMVRLEHESHGATPWTKSRTWGAAYVLGDMLHWLHVHQQQEWLKSGEVAEADVATEQATNGNAIVQFESPQTRWGRFWSW</sequence>
<gene>
    <name evidence="1" type="ORF">PFICI_13604</name>
</gene>
<evidence type="ECO:0000313" key="1">
    <source>
        <dbReference type="EMBL" id="ETS75120.1"/>
    </source>
</evidence>
<name>W3WMH9_PESFW</name>
<dbReference type="InParanoid" id="W3WMH9"/>
<proteinExistence type="predicted"/>
<dbReference type="HOGENOM" id="CLU_1305236_0_0_1"/>
<dbReference type="AlphaFoldDB" id="W3WMH9"/>
<dbReference type="RefSeq" id="XP_007840376.1">
    <property type="nucleotide sequence ID" value="XM_007842185.1"/>
</dbReference>
<organism evidence="1 2">
    <name type="scientific">Pestalotiopsis fici (strain W106-1 / CGMCC3.15140)</name>
    <dbReference type="NCBI Taxonomy" id="1229662"/>
    <lineage>
        <taxon>Eukaryota</taxon>
        <taxon>Fungi</taxon>
        <taxon>Dikarya</taxon>
        <taxon>Ascomycota</taxon>
        <taxon>Pezizomycotina</taxon>
        <taxon>Sordariomycetes</taxon>
        <taxon>Xylariomycetidae</taxon>
        <taxon>Amphisphaeriales</taxon>
        <taxon>Sporocadaceae</taxon>
        <taxon>Pestalotiopsis</taxon>
    </lineage>
</organism>
<reference evidence="2" key="1">
    <citation type="journal article" date="2015" name="BMC Genomics">
        <title>Genomic and transcriptomic analysis of the endophytic fungus Pestalotiopsis fici reveals its lifestyle and high potential for synthesis of natural products.</title>
        <authorList>
            <person name="Wang X."/>
            <person name="Zhang X."/>
            <person name="Liu L."/>
            <person name="Xiang M."/>
            <person name="Wang W."/>
            <person name="Sun X."/>
            <person name="Che Y."/>
            <person name="Guo L."/>
            <person name="Liu G."/>
            <person name="Guo L."/>
            <person name="Wang C."/>
            <person name="Yin W.B."/>
            <person name="Stadler M."/>
            <person name="Zhang X."/>
            <person name="Liu X."/>
        </authorList>
    </citation>
    <scope>NUCLEOTIDE SEQUENCE [LARGE SCALE GENOMIC DNA]</scope>
    <source>
        <strain evidence="2">W106-1 / CGMCC3.15140</strain>
    </source>
</reference>
<accession>W3WMH9</accession>
<dbReference type="EMBL" id="KI912119">
    <property type="protein sequence ID" value="ETS75120.1"/>
    <property type="molecule type" value="Genomic_DNA"/>
</dbReference>
<dbReference type="Proteomes" id="UP000030651">
    <property type="component" value="Unassembled WGS sequence"/>
</dbReference>
<dbReference type="OrthoDB" id="4760936at2759"/>